<feature type="compositionally biased region" description="Polar residues" evidence="15">
    <location>
        <begin position="669"/>
        <end position="679"/>
    </location>
</feature>
<evidence type="ECO:0000256" key="12">
    <source>
        <dbReference type="ARBA" id="ARBA00022932"/>
    </source>
</evidence>
<dbReference type="InterPro" id="IPR036397">
    <property type="entry name" value="RNaseH_sf"/>
</dbReference>
<dbReference type="Pfam" id="PF00665">
    <property type="entry name" value="rve"/>
    <property type="match status" value="1"/>
</dbReference>
<feature type="domain" description="Reverse transcriptase" evidence="16">
    <location>
        <begin position="250"/>
        <end position="429"/>
    </location>
</feature>
<dbReference type="FunFam" id="3.30.420.10:FF:000032">
    <property type="entry name" value="Retrovirus-related Pol polyprotein from transposon 297-like Protein"/>
    <property type="match status" value="1"/>
</dbReference>
<evidence type="ECO:0000259" key="17">
    <source>
        <dbReference type="PROSITE" id="PS50994"/>
    </source>
</evidence>
<evidence type="ECO:0000256" key="2">
    <source>
        <dbReference type="ARBA" id="ARBA00022679"/>
    </source>
</evidence>
<keyword evidence="7" id="KW-0255">Endonuclease</keyword>
<dbReference type="InterPro" id="IPR013087">
    <property type="entry name" value="Znf_C2H2_type"/>
</dbReference>
<comment type="caution">
    <text evidence="19">The sequence shown here is derived from an EMBL/GenBank/DDBJ whole genome shotgun (WGS) entry which is preliminary data.</text>
</comment>
<keyword evidence="5" id="KW-0479">Metal-binding</keyword>
<dbReference type="GO" id="GO:0003964">
    <property type="term" value="F:RNA-directed DNA polymerase activity"/>
    <property type="evidence" value="ECO:0007669"/>
    <property type="project" value="UniProtKB-KW"/>
</dbReference>
<evidence type="ECO:0000256" key="3">
    <source>
        <dbReference type="ARBA" id="ARBA00022695"/>
    </source>
</evidence>
<keyword evidence="2" id="KW-0808">Transferase</keyword>
<keyword evidence="10" id="KW-0229">DNA integration</keyword>
<keyword evidence="4" id="KW-0540">Nuclease</keyword>
<proteinExistence type="predicted"/>
<dbReference type="Pfam" id="PF00078">
    <property type="entry name" value="RVT_1"/>
    <property type="match status" value="1"/>
</dbReference>
<dbReference type="AlphaFoldDB" id="A0A8S2RDI9"/>
<dbReference type="GO" id="GO:0004190">
    <property type="term" value="F:aspartic-type endopeptidase activity"/>
    <property type="evidence" value="ECO:0007669"/>
    <property type="project" value="UniProtKB-KW"/>
</dbReference>
<evidence type="ECO:0000256" key="5">
    <source>
        <dbReference type="ARBA" id="ARBA00022723"/>
    </source>
</evidence>
<evidence type="ECO:0000256" key="4">
    <source>
        <dbReference type="ARBA" id="ARBA00022722"/>
    </source>
</evidence>
<dbReference type="PROSITE" id="PS50994">
    <property type="entry name" value="INTEGRASE"/>
    <property type="match status" value="1"/>
</dbReference>
<sequence length="1065" mass="123900">ILGTDWCSKYDVNVCFSSKTVKIGENINNWWQKSEIKFESCLDEEIYPVRLINTVIIQPHTEQLTEITVPVRQRDTMIFSHDHQLQQLRWIMTPNAVVKIDDYHSIISITNPTDNPKMIFRNTVIGVICTPPVESECIPIMALIQDKNNVLQQTNTDPDNMCGTCKTQFQSRNLLMAHLKDMDHGTKSELTPIQELIFNKINHLDEQQQLQARFTSNKYQKFSSTSCIKYHERSTTRRSEQDDIILLLILKDGIIRPSNSPWSSPVVTVKKKDGSPRFCVDYRKINLITQKDVYPLPRMDDIMEQMAGSKWYSKLDMKSGYFQVPISESDKKKTAFSTQDGLFEFNGLPQGLMNSPPTYQRIMNDTLGHLRWDCCLVYLDDVIVFSPTFEQHLEDVSKVCRVLSNANFKLNVDKCEFFKQQIEYLGHKIHERGIQPSDGHVQAIKNFPTPTTAKSAYAFLQTATFFRRFIKNFAGISPSLKKFGLKDAQKNFIWSEQEQNAFDQLKQCLWTVEGYKPVAYVSRTLTTTERKYPISEKECLAIWWCVSEKFRSHLYGQSFVVETDHQNLTSISTKPYKNARIDRWAMKLQDFDFKIKHINGNKNVVADFLSRYPSGCIMDEQDKINDVIKTTTIQQPMIAAVTTRTMQKQNIKSCDDDDQKKNINDGMKHQQSTTPQQQRKVLSFDDTTLKEHQQNDPVIQDIITNINDRERRFMVKRDGLLYWRITRRSGRRYQLRYVPQSLRMSIILAYHDSTDSGSHYGVQRTYDKLKNYYHWPKQYKDVEAHVKKSPSGPWEKVSMDFIGKIPTSSQGNQYILVLTDIFSKYVVTKAVKNCTTSTVVQFLKNDVIFQHGAPKEIVTDNGSHFRSTLMEEITKLLGCKHITVSPYHPEANGQCKRFNATLFPKILALMNEKRNNWDDKLKPVTFNYNNSIHATTKYAPEEIRHGSRCRLPADPHDTPIKTLLSKEWNEEIKKCLDDIHLATVKNIQKVQNQMKTRFDRHRRDQEYQVGDLVVVKNEHPENKLSPKYIGPYEIIRRLGHKTYEVRFNQHGPIHRLTVDKMHALN</sequence>
<keyword evidence="11" id="KW-0695">RNA-directed DNA polymerase</keyword>
<dbReference type="Gene3D" id="3.30.70.270">
    <property type="match status" value="2"/>
</dbReference>
<dbReference type="GO" id="GO:0015074">
    <property type="term" value="P:DNA integration"/>
    <property type="evidence" value="ECO:0007669"/>
    <property type="project" value="UniProtKB-KW"/>
</dbReference>
<evidence type="ECO:0000256" key="14">
    <source>
        <dbReference type="ARBA" id="ARBA00023172"/>
    </source>
</evidence>
<dbReference type="InterPro" id="IPR043128">
    <property type="entry name" value="Rev_trsase/Diguanyl_cyclase"/>
</dbReference>
<dbReference type="InterPro" id="IPR043502">
    <property type="entry name" value="DNA/RNA_pol_sf"/>
</dbReference>
<keyword evidence="3" id="KW-0548">Nucleotidyltransferase</keyword>
<reference evidence="19" key="1">
    <citation type="submission" date="2021-02" db="EMBL/GenBank/DDBJ databases">
        <authorList>
            <person name="Nowell W R."/>
        </authorList>
    </citation>
    <scope>NUCLEOTIDE SEQUENCE</scope>
</reference>
<dbReference type="GO" id="GO:0006310">
    <property type="term" value="P:DNA recombination"/>
    <property type="evidence" value="ECO:0007669"/>
    <property type="project" value="UniProtKB-KW"/>
</dbReference>
<dbReference type="GO" id="GO:0006508">
    <property type="term" value="P:proteolysis"/>
    <property type="evidence" value="ECO:0007669"/>
    <property type="project" value="UniProtKB-KW"/>
</dbReference>
<keyword evidence="9" id="KW-0460">Magnesium</keyword>
<dbReference type="Gene3D" id="1.10.340.70">
    <property type="match status" value="1"/>
</dbReference>
<feature type="non-terminal residue" evidence="19">
    <location>
        <position position="1"/>
    </location>
</feature>
<keyword evidence="12" id="KW-0239">DNA-directed DNA polymerase</keyword>
<organism evidence="19 20">
    <name type="scientific">Didymodactylos carnosus</name>
    <dbReference type="NCBI Taxonomy" id="1234261"/>
    <lineage>
        <taxon>Eukaryota</taxon>
        <taxon>Metazoa</taxon>
        <taxon>Spiralia</taxon>
        <taxon>Gnathifera</taxon>
        <taxon>Rotifera</taxon>
        <taxon>Eurotatoria</taxon>
        <taxon>Bdelloidea</taxon>
        <taxon>Philodinida</taxon>
        <taxon>Philodinidae</taxon>
        <taxon>Didymodactylos</taxon>
    </lineage>
</organism>
<evidence type="ECO:0000256" key="10">
    <source>
        <dbReference type="ARBA" id="ARBA00022908"/>
    </source>
</evidence>
<evidence type="ECO:0000256" key="1">
    <source>
        <dbReference type="ARBA" id="ARBA00022670"/>
    </source>
</evidence>
<dbReference type="EMBL" id="CAJNOK010022685">
    <property type="protein sequence ID" value="CAF1351764.1"/>
    <property type="molecule type" value="Genomic_DNA"/>
</dbReference>
<dbReference type="Pfam" id="PF17921">
    <property type="entry name" value="Integrase_H2C2"/>
    <property type="match status" value="1"/>
</dbReference>
<dbReference type="InterPro" id="IPR000477">
    <property type="entry name" value="RT_dom"/>
</dbReference>
<dbReference type="Proteomes" id="UP000677228">
    <property type="component" value="Unassembled WGS sequence"/>
</dbReference>
<dbReference type="GO" id="GO:0003677">
    <property type="term" value="F:DNA binding"/>
    <property type="evidence" value="ECO:0007669"/>
    <property type="project" value="UniProtKB-KW"/>
</dbReference>
<evidence type="ECO:0008006" key="21">
    <source>
        <dbReference type="Google" id="ProtNLM"/>
    </source>
</evidence>
<dbReference type="GO" id="GO:0004519">
    <property type="term" value="F:endonuclease activity"/>
    <property type="evidence" value="ECO:0007669"/>
    <property type="project" value="UniProtKB-KW"/>
</dbReference>
<accession>A0A8S2RDI9</accession>
<dbReference type="CDD" id="cd01647">
    <property type="entry name" value="RT_LTR"/>
    <property type="match status" value="1"/>
</dbReference>
<dbReference type="SUPFAM" id="SSF56672">
    <property type="entry name" value="DNA/RNA polymerases"/>
    <property type="match status" value="1"/>
</dbReference>
<dbReference type="PANTHER" id="PTHR37984">
    <property type="entry name" value="PROTEIN CBG26694"/>
    <property type="match status" value="1"/>
</dbReference>
<dbReference type="Pfam" id="PF24626">
    <property type="entry name" value="SH3_Tf2-1"/>
    <property type="match status" value="1"/>
</dbReference>
<evidence type="ECO:0000313" key="19">
    <source>
        <dbReference type="EMBL" id="CAF4162277.1"/>
    </source>
</evidence>
<dbReference type="SUPFAM" id="SSF53098">
    <property type="entry name" value="Ribonuclease H-like"/>
    <property type="match status" value="1"/>
</dbReference>
<dbReference type="InterPro" id="IPR041373">
    <property type="entry name" value="RT_RNaseH"/>
</dbReference>
<evidence type="ECO:0000256" key="6">
    <source>
        <dbReference type="ARBA" id="ARBA00022750"/>
    </source>
</evidence>
<keyword evidence="1" id="KW-0645">Protease</keyword>
<dbReference type="Gene3D" id="3.10.10.10">
    <property type="entry name" value="HIV Type 1 Reverse Transcriptase, subunit A, domain 1"/>
    <property type="match status" value="1"/>
</dbReference>
<dbReference type="PROSITE" id="PS00028">
    <property type="entry name" value="ZINC_FINGER_C2H2_1"/>
    <property type="match status" value="1"/>
</dbReference>
<keyword evidence="13" id="KW-0238">DNA-binding</keyword>
<keyword evidence="6" id="KW-0064">Aspartyl protease</keyword>
<evidence type="ECO:0000256" key="13">
    <source>
        <dbReference type="ARBA" id="ARBA00023125"/>
    </source>
</evidence>
<dbReference type="Pfam" id="PF17917">
    <property type="entry name" value="RT_RNaseH"/>
    <property type="match status" value="1"/>
</dbReference>
<evidence type="ECO:0000256" key="8">
    <source>
        <dbReference type="ARBA" id="ARBA00022801"/>
    </source>
</evidence>
<keyword evidence="14" id="KW-0233">DNA recombination</keyword>
<dbReference type="PANTHER" id="PTHR37984:SF5">
    <property type="entry name" value="PROTEIN NYNRIN-LIKE"/>
    <property type="match status" value="1"/>
</dbReference>
<dbReference type="Proteomes" id="UP000682733">
    <property type="component" value="Unassembled WGS sequence"/>
</dbReference>
<dbReference type="GO" id="GO:0046872">
    <property type="term" value="F:metal ion binding"/>
    <property type="evidence" value="ECO:0007669"/>
    <property type="project" value="UniProtKB-KW"/>
</dbReference>
<evidence type="ECO:0000256" key="15">
    <source>
        <dbReference type="SAM" id="MobiDB-lite"/>
    </source>
</evidence>
<evidence type="ECO:0000259" key="16">
    <source>
        <dbReference type="PROSITE" id="PS50878"/>
    </source>
</evidence>
<evidence type="ECO:0000313" key="18">
    <source>
        <dbReference type="EMBL" id="CAF1351764.1"/>
    </source>
</evidence>
<name>A0A8S2RDI9_9BILA</name>
<evidence type="ECO:0000256" key="7">
    <source>
        <dbReference type="ARBA" id="ARBA00022759"/>
    </source>
</evidence>
<dbReference type="EMBL" id="CAJOBA010044327">
    <property type="protein sequence ID" value="CAF4162277.1"/>
    <property type="molecule type" value="Genomic_DNA"/>
</dbReference>
<feature type="region of interest" description="Disordered" evidence="15">
    <location>
        <begin position="650"/>
        <end position="679"/>
    </location>
</feature>
<dbReference type="InterPro" id="IPR050951">
    <property type="entry name" value="Retrovirus_Pol_polyprotein"/>
</dbReference>
<dbReference type="PROSITE" id="PS50878">
    <property type="entry name" value="RT_POL"/>
    <property type="match status" value="1"/>
</dbReference>
<gene>
    <name evidence="18" type="ORF">OVA965_LOCUS30830</name>
    <name evidence="19" type="ORF">TMI583_LOCUS31641</name>
</gene>
<feature type="compositionally biased region" description="Basic and acidic residues" evidence="15">
    <location>
        <begin position="658"/>
        <end position="668"/>
    </location>
</feature>
<feature type="domain" description="Integrase catalytic" evidence="17">
    <location>
        <begin position="789"/>
        <end position="948"/>
    </location>
</feature>
<keyword evidence="8" id="KW-0378">Hydrolase</keyword>
<evidence type="ECO:0000256" key="11">
    <source>
        <dbReference type="ARBA" id="ARBA00022918"/>
    </source>
</evidence>
<dbReference type="InterPro" id="IPR041588">
    <property type="entry name" value="Integrase_H2C2"/>
</dbReference>
<evidence type="ECO:0000256" key="9">
    <source>
        <dbReference type="ARBA" id="ARBA00022842"/>
    </source>
</evidence>
<dbReference type="InterPro" id="IPR001584">
    <property type="entry name" value="Integrase_cat-core"/>
</dbReference>
<dbReference type="GO" id="GO:0003887">
    <property type="term" value="F:DNA-directed DNA polymerase activity"/>
    <property type="evidence" value="ECO:0007669"/>
    <property type="project" value="UniProtKB-KW"/>
</dbReference>
<dbReference type="InterPro" id="IPR056924">
    <property type="entry name" value="SH3_Tf2-1"/>
</dbReference>
<dbReference type="Gene3D" id="3.30.420.10">
    <property type="entry name" value="Ribonuclease H-like superfamily/Ribonuclease H"/>
    <property type="match status" value="1"/>
</dbReference>
<protein>
    <recommendedName>
        <fullName evidence="21">Reverse transcriptase</fullName>
    </recommendedName>
</protein>
<evidence type="ECO:0000313" key="20">
    <source>
        <dbReference type="Proteomes" id="UP000682733"/>
    </source>
</evidence>
<dbReference type="InterPro" id="IPR012337">
    <property type="entry name" value="RNaseH-like_sf"/>
</dbReference>
<dbReference type="CDD" id="cd09274">
    <property type="entry name" value="RNase_HI_RT_Ty3"/>
    <property type="match status" value="1"/>
</dbReference>